<reference evidence="2" key="1">
    <citation type="journal article" date="2023" name="G3 (Bethesda)">
        <title>Genome assembly and association tests identify interacting loci associated with vigor, precocity, and sex in interspecific pistachio rootstocks.</title>
        <authorList>
            <person name="Palmer W."/>
            <person name="Jacygrad E."/>
            <person name="Sagayaradj S."/>
            <person name="Cavanaugh K."/>
            <person name="Han R."/>
            <person name="Bertier L."/>
            <person name="Beede B."/>
            <person name="Kafkas S."/>
            <person name="Golino D."/>
            <person name="Preece J."/>
            <person name="Michelmore R."/>
        </authorList>
    </citation>
    <scope>NUCLEOTIDE SEQUENCE [LARGE SCALE GENOMIC DNA]</scope>
</reference>
<proteinExistence type="predicted"/>
<evidence type="ECO:0000313" key="2">
    <source>
        <dbReference type="Proteomes" id="UP001163603"/>
    </source>
</evidence>
<protein>
    <submittedName>
        <fullName evidence="1">Uncharacterized protein</fullName>
    </submittedName>
</protein>
<evidence type="ECO:0000313" key="1">
    <source>
        <dbReference type="EMBL" id="KAJ0024490.1"/>
    </source>
</evidence>
<gene>
    <name evidence="1" type="ORF">Pint_09324</name>
</gene>
<sequence length="238" mass="26628">MQKGNGATLILQSVLVLFFVLNNSSEWSVQAQSLPPAKYDGFVYRSRPVHSDTIMIEAFFDPVCPDSRDAWPSLKQALEHYGPRVSLVVHLLPLPYHDNAFATSRALHIVNVLNSSSTFHLLEWFFKHQERFYNAPTFNMSRASVVKEIVKFAAEGVGNSYLSALKSGFTNRKTDLLTRVSFKYSTSRGVSGTPTFYVNGFVLPDAGSPLDYIGWRKVIDPLVGTKASKIEDLGHFFS</sequence>
<organism evidence="1 2">
    <name type="scientific">Pistacia integerrima</name>
    <dbReference type="NCBI Taxonomy" id="434235"/>
    <lineage>
        <taxon>Eukaryota</taxon>
        <taxon>Viridiplantae</taxon>
        <taxon>Streptophyta</taxon>
        <taxon>Embryophyta</taxon>
        <taxon>Tracheophyta</taxon>
        <taxon>Spermatophyta</taxon>
        <taxon>Magnoliopsida</taxon>
        <taxon>eudicotyledons</taxon>
        <taxon>Gunneridae</taxon>
        <taxon>Pentapetalae</taxon>
        <taxon>rosids</taxon>
        <taxon>malvids</taxon>
        <taxon>Sapindales</taxon>
        <taxon>Anacardiaceae</taxon>
        <taxon>Pistacia</taxon>
    </lineage>
</organism>
<comment type="caution">
    <text evidence="1">The sequence shown here is derived from an EMBL/GenBank/DDBJ whole genome shotgun (WGS) entry which is preliminary data.</text>
</comment>
<name>A0ACC0XUS7_9ROSI</name>
<dbReference type="Proteomes" id="UP001163603">
    <property type="component" value="Chromosome 10"/>
</dbReference>
<keyword evidence="2" id="KW-1185">Reference proteome</keyword>
<accession>A0ACC0XUS7</accession>
<dbReference type="EMBL" id="CM047745">
    <property type="protein sequence ID" value="KAJ0024490.1"/>
    <property type="molecule type" value="Genomic_DNA"/>
</dbReference>